<dbReference type="VEuPathDB" id="FungiDB:jhhlp_002846"/>
<comment type="caution">
    <text evidence="2">The sequence shown here is derived from an EMBL/GenBank/DDBJ whole genome shotgun (WGS) entry which is preliminary data.</text>
</comment>
<organism evidence="2 3">
    <name type="scientific">Lomentospora prolificans</name>
    <dbReference type="NCBI Taxonomy" id="41688"/>
    <lineage>
        <taxon>Eukaryota</taxon>
        <taxon>Fungi</taxon>
        <taxon>Dikarya</taxon>
        <taxon>Ascomycota</taxon>
        <taxon>Pezizomycotina</taxon>
        <taxon>Sordariomycetes</taxon>
        <taxon>Hypocreomycetidae</taxon>
        <taxon>Microascales</taxon>
        <taxon>Microascaceae</taxon>
        <taxon>Lomentospora</taxon>
    </lineage>
</organism>
<dbReference type="STRING" id="41688.A0A2N3NF82"/>
<evidence type="ECO:0000259" key="1">
    <source>
        <dbReference type="PROSITE" id="PS50035"/>
    </source>
</evidence>
<dbReference type="InterPro" id="IPR001736">
    <property type="entry name" value="PLipase_D/transphosphatidylase"/>
</dbReference>
<protein>
    <recommendedName>
        <fullName evidence="1">PLD phosphodiesterase domain-containing protein</fullName>
    </recommendedName>
</protein>
<dbReference type="AlphaFoldDB" id="A0A2N3NF82"/>
<dbReference type="PROSITE" id="PS50035">
    <property type="entry name" value="PLD"/>
    <property type="match status" value="2"/>
</dbReference>
<accession>A0A2N3NF82</accession>
<gene>
    <name evidence="2" type="ORF">jhhlp_002846</name>
</gene>
<proteinExistence type="predicted"/>
<dbReference type="CDD" id="cd00138">
    <property type="entry name" value="PLDc_SF"/>
    <property type="match status" value="1"/>
</dbReference>
<dbReference type="InParanoid" id="A0A2N3NF82"/>
<dbReference type="Gene3D" id="3.30.870.10">
    <property type="entry name" value="Endonuclease Chain A"/>
    <property type="match status" value="2"/>
</dbReference>
<evidence type="ECO:0000313" key="2">
    <source>
        <dbReference type="EMBL" id="PKS11085.1"/>
    </source>
</evidence>
<sequence length="501" mass="55752">MPHSFVGPWKDSLKLHRAEQIGDFPNYHLQDPDCLVTTANPRTVRAGSGLSIFADTLLPAISTARHEIILVTCFWAESATLSALKQTLEALAEQRRISRSYRDTVEDHNDHESLPPLRIRICFSSRSLFQKLFHAPSRSGYTYPPRAWPSLGLPSEKILKEAGIDMTVKSLFFLPFSVMHPKFLIVDRTRAFMPSCNVSWETWLETCIEFEGPAVSTLLEFYNDVWEHGSEKALVDDAKRPLSPFTLAAGSRINGEQLQLPKAPSSLQFRGNPSRSLFRFPPKTTYPTVLLPSSHHMNPRFRPFPFLKPAAPPTTPLNTAVLTLIDNARAHIEITTPNLTCAAFIAHLLSALSRGVDITIRTSKNMMIIEQLVTAGTTNSLSIKSFIKQYQKLLSAHAAASAVEPDLEAGGYPPPPGALTIFYYKPDAGAVAAHDKNEPVFSHIKMVRVDNEFVVLGSGNMDRASWYTSQELGILFYAPALDTEVWDKPLSTRLELVFPIG</sequence>
<feature type="domain" description="PLD phosphodiesterase" evidence="1">
    <location>
        <begin position="175"/>
        <end position="202"/>
    </location>
</feature>
<feature type="domain" description="PLD phosphodiesterase" evidence="1">
    <location>
        <begin position="438"/>
        <end position="465"/>
    </location>
</feature>
<dbReference type="Proteomes" id="UP000233524">
    <property type="component" value="Unassembled WGS sequence"/>
</dbReference>
<dbReference type="GO" id="GO:0003824">
    <property type="term" value="F:catalytic activity"/>
    <property type="evidence" value="ECO:0007669"/>
    <property type="project" value="InterPro"/>
</dbReference>
<keyword evidence="3" id="KW-1185">Reference proteome</keyword>
<dbReference type="SUPFAM" id="SSF56024">
    <property type="entry name" value="Phospholipase D/nuclease"/>
    <property type="match status" value="2"/>
</dbReference>
<evidence type="ECO:0000313" key="3">
    <source>
        <dbReference type="Proteomes" id="UP000233524"/>
    </source>
</evidence>
<name>A0A2N3NF82_9PEZI</name>
<dbReference type="OrthoDB" id="2958217at2759"/>
<dbReference type="PANTHER" id="PTHR21248">
    <property type="entry name" value="CARDIOLIPIN SYNTHASE"/>
    <property type="match status" value="1"/>
</dbReference>
<dbReference type="PANTHER" id="PTHR21248:SF11">
    <property type="entry name" value="PLD PHOSPHODIESTERASE DOMAIN-CONTAINING PROTEIN"/>
    <property type="match status" value="1"/>
</dbReference>
<dbReference type="EMBL" id="NLAX01000008">
    <property type="protein sequence ID" value="PKS11085.1"/>
    <property type="molecule type" value="Genomic_DNA"/>
</dbReference>
<reference evidence="2 3" key="1">
    <citation type="journal article" date="2017" name="G3 (Bethesda)">
        <title>First Draft Genome Sequence of the Pathogenic Fungus Lomentospora prolificans (Formerly Scedosporium prolificans).</title>
        <authorList>
            <person name="Luo R."/>
            <person name="Zimin A."/>
            <person name="Workman R."/>
            <person name="Fan Y."/>
            <person name="Pertea G."/>
            <person name="Grossman N."/>
            <person name="Wear M.P."/>
            <person name="Jia B."/>
            <person name="Miller H."/>
            <person name="Casadevall A."/>
            <person name="Timp W."/>
            <person name="Zhang S.X."/>
            <person name="Salzberg S.L."/>
        </authorList>
    </citation>
    <scope>NUCLEOTIDE SEQUENCE [LARGE SCALE GENOMIC DNA]</scope>
    <source>
        <strain evidence="2 3">JHH-5317</strain>
    </source>
</reference>